<dbReference type="InterPro" id="IPR029058">
    <property type="entry name" value="AB_hydrolase_fold"/>
</dbReference>
<organism evidence="3 4">
    <name type="scientific">Camelimonas fluminis</name>
    <dbReference type="NCBI Taxonomy" id="1576911"/>
    <lineage>
        <taxon>Bacteria</taxon>
        <taxon>Pseudomonadati</taxon>
        <taxon>Pseudomonadota</taxon>
        <taxon>Alphaproteobacteria</taxon>
        <taxon>Hyphomicrobiales</taxon>
        <taxon>Chelatococcaceae</taxon>
        <taxon>Camelimonas</taxon>
    </lineage>
</organism>
<keyword evidence="4" id="KW-1185">Reference proteome</keyword>
<dbReference type="Gene3D" id="3.40.50.1820">
    <property type="entry name" value="alpha/beta hydrolase"/>
    <property type="match status" value="1"/>
</dbReference>
<dbReference type="SUPFAM" id="SSF53474">
    <property type="entry name" value="alpha/beta-Hydrolases"/>
    <property type="match status" value="1"/>
</dbReference>
<feature type="non-terminal residue" evidence="3">
    <location>
        <position position="1"/>
    </location>
</feature>
<dbReference type="Pfam" id="PF07859">
    <property type="entry name" value="Abhydrolase_3"/>
    <property type="match status" value="1"/>
</dbReference>
<protein>
    <submittedName>
        <fullName evidence="3">Alpha/beta hydrolase fold domain-containing protein</fullName>
    </submittedName>
</protein>
<dbReference type="PANTHER" id="PTHR48081:SF8">
    <property type="entry name" value="ALPHA_BETA HYDROLASE FOLD-3 DOMAIN-CONTAINING PROTEIN-RELATED"/>
    <property type="match status" value="1"/>
</dbReference>
<evidence type="ECO:0000259" key="2">
    <source>
        <dbReference type="Pfam" id="PF07859"/>
    </source>
</evidence>
<dbReference type="InterPro" id="IPR013094">
    <property type="entry name" value="AB_hydrolase_3"/>
</dbReference>
<accession>A0ABV7UKP2</accession>
<sequence length="272" mass="28741">PTMPWNPCPRSRGIDAHHPWNPHSPETAGGGRTILHFHGGGYLIGSAHGSLEYAYRLANTVGGTCYTVDYRLAPEHPYPAAIDDAMAAYRALLRTGVDPATIFLSGESAGGGLAMALALALKTAGDPMPRGIIAAAPFLDLTLSGPSVRKFSQEDPAANRDTLTFMGASYFQAHEPTDPMVSPLYGDLSGLPPVYITASEGEALVDDAKRFVEKARRQGVSVTARIIEDSVHVYPIFPFLPETAAMLGEVAEWVGQVTAAHGNASASASRVA</sequence>
<comment type="caution">
    <text evidence="3">The sequence shown here is derived from an EMBL/GenBank/DDBJ whole genome shotgun (WGS) entry which is preliminary data.</text>
</comment>
<dbReference type="RefSeq" id="WP_376853160.1">
    <property type="nucleotide sequence ID" value="NZ_JBHRYC010000082.1"/>
</dbReference>
<keyword evidence="1 3" id="KW-0378">Hydrolase</keyword>
<evidence type="ECO:0000313" key="3">
    <source>
        <dbReference type="EMBL" id="MFC3638863.1"/>
    </source>
</evidence>
<feature type="domain" description="Alpha/beta hydrolase fold-3" evidence="2">
    <location>
        <begin position="34"/>
        <end position="234"/>
    </location>
</feature>
<gene>
    <name evidence="3" type="ORF">ACFONL_16095</name>
</gene>
<dbReference type="GO" id="GO:0016787">
    <property type="term" value="F:hydrolase activity"/>
    <property type="evidence" value="ECO:0007669"/>
    <property type="project" value="UniProtKB-KW"/>
</dbReference>
<reference evidence="4" key="1">
    <citation type="journal article" date="2019" name="Int. J. Syst. Evol. Microbiol.">
        <title>The Global Catalogue of Microorganisms (GCM) 10K type strain sequencing project: providing services to taxonomists for standard genome sequencing and annotation.</title>
        <authorList>
            <consortium name="The Broad Institute Genomics Platform"/>
            <consortium name="The Broad Institute Genome Sequencing Center for Infectious Disease"/>
            <person name="Wu L."/>
            <person name="Ma J."/>
        </authorList>
    </citation>
    <scope>NUCLEOTIDE SEQUENCE [LARGE SCALE GENOMIC DNA]</scope>
    <source>
        <strain evidence="4">KCTC 42282</strain>
    </source>
</reference>
<dbReference type="PANTHER" id="PTHR48081">
    <property type="entry name" value="AB HYDROLASE SUPERFAMILY PROTEIN C4A8.06C"/>
    <property type="match status" value="1"/>
</dbReference>
<dbReference type="Proteomes" id="UP001595704">
    <property type="component" value="Unassembled WGS sequence"/>
</dbReference>
<proteinExistence type="predicted"/>
<name>A0ABV7UKP2_9HYPH</name>
<evidence type="ECO:0000256" key="1">
    <source>
        <dbReference type="ARBA" id="ARBA00022801"/>
    </source>
</evidence>
<evidence type="ECO:0000313" key="4">
    <source>
        <dbReference type="Proteomes" id="UP001595704"/>
    </source>
</evidence>
<dbReference type="InterPro" id="IPR050300">
    <property type="entry name" value="GDXG_lipolytic_enzyme"/>
</dbReference>
<dbReference type="EMBL" id="JBHRYC010000082">
    <property type="protein sequence ID" value="MFC3638863.1"/>
    <property type="molecule type" value="Genomic_DNA"/>
</dbReference>